<proteinExistence type="predicted"/>
<evidence type="ECO:0000313" key="3">
    <source>
        <dbReference type="Proteomes" id="UP001287286"/>
    </source>
</evidence>
<dbReference type="Proteomes" id="UP001287286">
    <property type="component" value="Unassembled WGS sequence"/>
</dbReference>
<reference evidence="2 3" key="1">
    <citation type="journal article" date="2024" name="Microbiol. Resour. Announc.">
        <title>Genome annotations for the ascomycete fungi Trichoderma harzianum, Trichoderma aggressivum, and Purpureocillium lilacinum.</title>
        <authorList>
            <person name="Beijen E.P.W."/>
            <person name="Ohm R.A."/>
        </authorList>
    </citation>
    <scope>NUCLEOTIDE SEQUENCE [LARGE SCALE GENOMIC DNA]</scope>
    <source>
        <strain evidence="2 3">CBS 150709</strain>
    </source>
</reference>
<feature type="region of interest" description="Disordered" evidence="1">
    <location>
        <begin position="45"/>
        <end position="64"/>
    </location>
</feature>
<organism evidence="2 3">
    <name type="scientific">Purpureocillium lilacinum</name>
    <name type="common">Paecilomyces lilacinus</name>
    <dbReference type="NCBI Taxonomy" id="33203"/>
    <lineage>
        <taxon>Eukaryota</taxon>
        <taxon>Fungi</taxon>
        <taxon>Dikarya</taxon>
        <taxon>Ascomycota</taxon>
        <taxon>Pezizomycotina</taxon>
        <taxon>Sordariomycetes</taxon>
        <taxon>Hypocreomycetidae</taxon>
        <taxon>Hypocreales</taxon>
        <taxon>Ophiocordycipitaceae</taxon>
        <taxon>Purpureocillium</taxon>
    </lineage>
</organism>
<evidence type="ECO:0000313" key="2">
    <source>
        <dbReference type="EMBL" id="KAK4088072.1"/>
    </source>
</evidence>
<sequence>MVGVLRRNVCRVGAPEQSPGQPLCRVYQHPGTCFVGSVEWWVTPERDRPKAPGTLDGTPSPWKAGDVPPRTCPWHLDGLAPEFSSASSPNCRRRALLHLDTPVSTSATPSTNLSLNLSTHRLQPARSRSSSPFCLTRDQGAANIVASLTSSSLGRRAGDIVINILWLLFPHPFFSLCTSGPTPGNASPPFLFQAKGLGQFRLHPTLGGRQQGLPPASEELPAAVASLVVDPMPGLQSPAAAVASIPVRPRGHGLLHAERTWSNLGSTRTCTFAHGIWTNDLQSLGDRRRRRRHDRGQAAKADQPARVRRCRGIVACRHVAVLRPNHLQGCIVQASSQASTGRRLRVRLGRTAATAQGPPFMLATSSYKYAGTRNTSGMPVLESGGVDPSSSRMPNAAEARP</sequence>
<gene>
    <name evidence="2" type="ORF">Purlil1_7551</name>
</gene>
<evidence type="ECO:0000256" key="1">
    <source>
        <dbReference type="SAM" id="MobiDB-lite"/>
    </source>
</evidence>
<feature type="region of interest" description="Disordered" evidence="1">
    <location>
        <begin position="372"/>
        <end position="401"/>
    </location>
</feature>
<protein>
    <submittedName>
        <fullName evidence="2">Uncharacterized protein</fullName>
    </submittedName>
</protein>
<accession>A0ABR0BVP1</accession>
<comment type="caution">
    <text evidence="2">The sequence shown here is derived from an EMBL/GenBank/DDBJ whole genome shotgun (WGS) entry which is preliminary data.</text>
</comment>
<name>A0ABR0BVP1_PURLI</name>
<keyword evidence="3" id="KW-1185">Reference proteome</keyword>
<dbReference type="EMBL" id="JAWRVI010000027">
    <property type="protein sequence ID" value="KAK4088072.1"/>
    <property type="molecule type" value="Genomic_DNA"/>
</dbReference>